<protein>
    <submittedName>
        <fullName evidence="1">Uncharacterized protein</fullName>
    </submittedName>
</protein>
<dbReference type="Proteomes" id="UP001638806">
    <property type="component" value="Unassembled WGS sequence"/>
</dbReference>
<organism evidence="1 2">
    <name type="scientific">Purpureocillium lilacinum</name>
    <name type="common">Paecilomyces lilacinus</name>
    <dbReference type="NCBI Taxonomy" id="33203"/>
    <lineage>
        <taxon>Eukaryota</taxon>
        <taxon>Fungi</taxon>
        <taxon>Dikarya</taxon>
        <taxon>Ascomycota</taxon>
        <taxon>Pezizomycotina</taxon>
        <taxon>Sordariomycetes</taxon>
        <taxon>Hypocreomycetidae</taxon>
        <taxon>Hypocreales</taxon>
        <taxon>Ophiocordycipitaceae</taxon>
        <taxon>Purpureocillium</taxon>
    </lineage>
</organism>
<sequence>MNSLLLVYTLHHPAWPLSVDDRTPRRKLKQDAALPVRLPGPLSQQWAKPSQSSSNNPTGTATASDKGSRVVSSGVAAGEVGGEAAIGQRRLPPAEPAPCQLGRLGDWATPQTRNGRLRANNIRLPKDSNYLT</sequence>
<evidence type="ECO:0000313" key="1">
    <source>
        <dbReference type="EMBL" id="KAL3951941.1"/>
    </source>
</evidence>
<name>A0ACC4D8S7_PURLI</name>
<reference evidence="1" key="1">
    <citation type="submission" date="2024-12" db="EMBL/GenBank/DDBJ databases">
        <title>Comparative genomics and development of molecular markers within Purpureocillium lilacinum and among Purpureocillium species.</title>
        <authorList>
            <person name="Yeh Z.-Y."/>
            <person name="Ni N.-T."/>
            <person name="Lo P.-H."/>
            <person name="Mushyakhwo K."/>
            <person name="Lin C.-F."/>
            <person name="Nai Y.-S."/>
        </authorList>
    </citation>
    <scope>NUCLEOTIDE SEQUENCE</scope>
    <source>
        <strain evidence="1">NCHU-NPUST-175</strain>
    </source>
</reference>
<accession>A0ACC4D8S7</accession>
<proteinExistence type="predicted"/>
<comment type="caution">
    <text evidence="1">The sequence shown here is derived from an EMBL/GenBank/DDBJ whole genome shotgun (WGS) entry which is preliminary data.</text>
</comment>
<evidence type="ECO:0000313" key="2">
    <source>
        <dbReference type="Proteomes" id="UP001638806"/>
    </source>
</evidence>
<gene>
    <name evidence="1" type="ORF">ACCO45_013658</name>
</gene>
<keyword evidence="2" id="KW-1185">Reference proteome</keyword>
<dbReference type="EMBL" id="JBGNUJ010000013">
    <property type="protein sequence ID" value="KAL3951941.1"/>
    <property type="molecule type" value="Genomic_DNA"/>
</dbReference>